<proteinExistence type="predicted"/>
<dbReference type="PANTHER" id="PTHR47018:SF3">
    <property type="entry name" value="MYCBP-ASSOCIATED PROTEIN"/>
    <property type="match status" value="1"/>
</dbReference>
<dbReference type="Proteomes" id="UP001347796">
    <property type="component" value="Unassembled WGS sequence"/>
</dbReference>
<accession>A0AAN8JQM7</accession>
<comment type="caution">
    <text evidence="1">The sequence shown here is derived from an EMBL/GenBank/DDBJ whole genome shotgun (WGS) entry which is preliminary data.</text>
</comment>
<dbReference type="AlphaFoldDB" id="A0AAN8JQM7"/>
<sequence>MAKILLRCIGRYVKGTGISNVLIECSIFGVNAVESVLQQGMNYARGLKGMLMLGEVFFRLHVALFLNSQSAVQSEFENLCQMQQKISSAENKVDHLDLDVNAENVFKCFREFVDRGEQLLYWDKFLIRVQILRNLIRSDRQGLWQLLLDTVQELQPVFAMLDCINFQRWSSLYLEDMRRLPKTAPEVREMFLKGKHVVKRNQRKFTAVAADMALEQTINRSQKSSAGFIGRTRENDFVAEWEITHHERLMISNFF</sequence>
<evidence type="ECO:0000313" key="2">
    <source>
        <dbReference type="Proteomes" id="UP001347796"/>
    </source>
</evidence>
<gene>
    <name evidence="1" type="ORF">SNE40_009938</name>
</gene>
<name>A0AAN8JQM7_PATCE</name>
<evidence type="ECO:0000313" key="1">
    <source>
        <dbReference type="EMBL" id="KAK6182206.1"/>
    </source>
</evidence>
<dbReference type="EMBL" id="JAZGQO010000007">
    <property type="protein sequence ID" value="KAK6182206.1"/>
    <property type="molecule type" value="Genomic_DNA"/>
</dbReference>
<dbReference type="PANTHER" id="PTHR47018">
    <property type="entry name" value="CXC DOMAIN-CONTAINING PROTEIN-RELATED"/>
    <property type="match status" value="1"/>
</dbReference>
<reference evidence="1 2" key="1">
    <citation type="submission" date="2024-01" db="EMBL/GenBank/DDBJ databases">
        <title>The genome of the rayed Mediterranean limpet Patella caerulea (Linnaeus, 1758).</title>
        <authorList>
            <person name="Anh-Thu Weber A."/>
            <person name="Halstead-Nussloch G."/>
        </authorList>
    </citation>
    <scope>NUCLEOTIDE SEQUENCE [LARGE SCALE GENOMIC DNA]</scope>
    <source>
        <strain evidence="1">AATW-2023a</strain>
        <tissue evidence="1">Whole specimen</tissue>
    </source>
</reference>
<protein>
    <submittedName>
        <fullName evidence="1">Uncharacterized protein</fullName>
    </submittedName>
</protein>
<organism evidence="1 2">
    <name type="scientific">Patella caerulea</name>
    <name type="common">Rayed Mediterranean limpet</name>
    <dbReference type="NCBI Taxonomy" id="87958"/>
    <lineage>
        <taxon>Eukaryota</taxon>
        <taxon>Metazoa</taxon>
        <taxon>Spiralia</taxon>
        <taxon>Lophotrochozoa</taxon>
        <taxon>Mollusca</taxon>
        <taxon>Gastropoda</taxon>
        <taxon>Patellogastropoda</taxon>
        <taxon>Patelloidea</taxon>
        <taxon>Patellidae</taxon>
        <taxon>Patella</taxon>
    </lineage>
</organism>
<keyword evidence="2" id="KW-1185">Reference proteome</keyword>